<reference evidence="3 4" key="1">
    <citation type="journal article" date="2016" name="Mol. Biol. Evol.">
        <title>Comparative Genomics of Early-Diverging Mushroom-Forming Fungi Provides Insights into the Origins of Lignocellulose Decay Capabilities.</title>
        <authorList>
            <person name="Nagy L.G."/>
            <person name="Riley R."/>
            <person name="Tritt A."/>
            <person name="Adam C."/>
            <person name="Daum C."/>
            <person name="Floudas D."/>
            <person name="Sun H."/>
            <person name="Yadav J.S."/>
            <person name="Pangilinan J."/>
            <person name="Larsson K.H."/>
            <person name="Matsuura K."/>
            <person name="Barry K."/>
            <person name="Labutti K."/>
            <person name="Kuo R."/>
            <person name="Ohm R.A."/>
            <person name="Bhattacharya S.S."/>
            <person name="Shirouzu T."/>
            <person name="Yoshinaga Y."/>
            <person name="Martin F.M."/>
            <person name="Grigoriev I.V."/>
            <person name="Hibbett D.S."/>
        </authorList>
    </citation>
    <scope>NUCLEOTIDE SEQUENCE [LARGE SCALE GENOMIC DNA]</scope>
    <source>
        <strain evidence="3 4">TUFC12733</strain>
    </source>
</reference>
<evidence type="ECO:0000313" key="3">
    <source>
        <dbReference type="EMBL" id="KZP00057.1"/>
    </source>
</evidence>
<feature type="compositionally biased region" description="Acidic residues" evidence="1">
    <location>
        <begin position="293"/>
        <end position="303"/>
    </location>
</feature>
<protein>
    <recommendedName>
        <fullName evidence="2">Transcription elongation factor Eaf N-terminal domain-containing protein</fullName>
    </recommendedName>
</protein>
<evidence type="ECO:0000256" key="1">
    <source>
        <dbReference type="SAM" id="MobiDB-lite"/>
    </source>
</evidence>
<feature type="compositionally biased region" description="Acidic residues" evidence="1">
    <location>
        <begin position="179"/>
        <end position="199"/>
    </location>
</feature>
<organism evidence="3 4">
    <name type="scientific">Calocera viscosa (strain TUFC12733)</name>
    <dbReference type="NCBI Taxonomy" id="1330018"/>
    <lineage>
        <taxon>Eukaryota</taxon>
        <taxon>Fungi</taxon>
        <taxon>Dikarya</taxon>
        <taxon>Basidiomycota</taxon>
        <taxon>Agaricomycotina</taxon>
        <taxon>Dacrymycetes</taxon>
        <taxon>Dacrymycetales</taxon>
        <taxon>Dacrymycetaceae</taxon>
        <taxon>Calocera</taxon>
    </lineage>
</organism>
<dbReference type="AlphaFoldDB" id="A0A167QLX2"/>
<dbReference type="EMBL" id="KV417270">
    <property type="protein sequence ID" value="KZP00057.1"/>
    <property type="molecule type" value="Genomic_DNA"/>
</dbReference>
<feature type="region of interest" description="Disordered" evidence="1">
    <location>
        <begin position="140"/>
        <end position="512"/>
    </location>
</feature>
<feature type="region of interest" description="Disordered" evidence="1">
    <location>
        <begin position="25"/>
        <end position="56"/>
    </location>
</feature>
<dbReference type="Pfam" id="PF09816">
    <property type="entry name" value="EAF"/>
    <property type="match status" value="1"/>
</dbReference>
<sequence>MALSPLYLPTAGTHTVHLGPSLKRKFASLDPSSSSVDNPNSRRHQRQRRHEPTSEFHAVQFGRQPESVDPARGSSFELAERLADGSARVQAERQSATPSKPRDCLLLYDPATQTFTLELLTSATALTYDRSATNRLKRQAGLEVSATPSGSGSGQSVLPLGEGDEPTPLDLGEAGYGDAEIDAEMDADAEGEVDADADESPVNRDTNTSDETYVNADVDPELEEPPRPHQRQQPGQAYEEIHLGLGGGYVSEESDLLAEGEELDADGVTDADAEGVTDADADADLEVAHEQDADADEEDDDFLLADLTTAAQEEDSLPELELEPEPEPEPRARRRRSSTANAVAHVNAPPPPPPLRLALPTARRMSLRSATTQAINDVTTVTHSASTLPPLGTTVNGAGGEKKWDDDSDSDSEDDEDDEDEGEGEGSFAAAGALDVDPAAGDAGEPGDGEGEDSDFDFLAADMQAEDDDDEEEEGEDGEGEGAPGEESPLAKQSLSRGRTARQLDIWDEEDE</sequence>
<dbReference type="Proteomes" id="UP000076738">
    <property type="component" value="Unassembled WGS sequence"/>
</dbReference>
<feature type="compositionally biased region" description="Acidic residues" evidence="1">
    <location>
        <begin position="464"/>
        <end position="480"/>
    </location>
</feature>
<proteinExistence type="predicted"/>
<keyword evidence="4" id="KW-1185">Reference proteome</keyword>
<feature type="domain" description="Transcription elongation factor Eaf N-terminal" evidence="2">
    <location>
        <begin position="15"/>
        <end position="131"/>
    </location>
</feature>
<dbReference type="OrthoDB" id="125903at2759"/>
<feature type="compositionally biased region" description="Low complexity" evidence="1">
    <location>
        <begin position="28"/>
        <end position="39"/>
    </location>
</feature>
<dbReference type="InterPro" id="IPR019194">
    <property type="entry name" value="Tscrpt_elong_fac_Eaf_N"/>
</dbReference>
<evidence type="ECO:0000313" key="4">
    <source>
        <dbReference type="Proteomes" id="UP000076738"/>
    </source>
</evidence>
<evidence type="ECO:0000259" key="2">
    <source>
        <dbReference type="Pfam" id="PF09816"/>
    </source>
</evidence>
<feature type="compositionally biased region" description="Acidic residues" evidence="1">
    <location>
        <begin position="406"/>
        <end position="424"/>
    </location>
</feature>
<feature type="compositionally biased region" description="Acidic residues" evidence="1">
    <location>
        <begin position="252"/>
        <end position="285"/>
    </location>
</feature>
<feature type="compositionally biased region" description="Polar residues" evidence="1">
    <location>
        <begin position="203"/>
        <end position="212"/>
    </location>
</feature>
<feature type="compositionally biased region" description="Acidic residues" evidence="1">
    <location>
        <begin position="445"/>
        <end position="456"/>
    </location>
</feature>
<accession>A0A167QLX2</accession>
<feature type="compositionally biased region" description="Polar residues" evidence="1">
    <location>
        <begin position="146"/>
        <end position="156"/>
    </location>
</feature>
<feature type="compositionally biased region" description="Polar residues" evidence="1">
    <location>
        <begin position="368"/>
        <end position="387"/>
    </location>
</feature>
<feature type="compositionally biased region" description="Low complexity" evidence="1">
    <location>
        <begin position="426"/>
        <end position="443"/>
    </location>
</feature>
<dbReference type="STRING" id="1330018.A0A167QLX2"/>
<gene>
    <name evidence="3" type="ORF">CALVIDRAFT_320648</name>
</gene>
<feature type="compositionally biased region" description="Acidic residues" evidence="1">
    <location>
        <begin position="312"/>
        <end position="327"/>
    </location>
</feature>
<name>A0A167QLX2_CALVF</name>